<evidence type="ECO:0000313" key="3">
    <source>
        <dbReference type="EMBL" id="AHG64138.1"/>
    </source>
</evidence>
<dbReference type="RefSeq" id="WP_025372775.1">
    <property type="nucleotide sequence ID" value="NZ_CP003915.1"/>
</dbReference>
<evidence type="ECO:0000313" key="4">
    <source>
        <dbReference type="Proteomes" id="UP000019095"/>
    </source>
</evidence>
<dbReference type="InterPro" id="IPR022002">
    <property type="entry name" value="ChsH2_Znr"/>
</dbReference>
<keyword evidence="4" id="KW-1185">Reference proteome</keyword>
<feature type="domain" description="ChsH2 rubredoxin-like zinc ribbon" evidence="2">
    <location>
        <begin position="18"/>
        <end position="54"/>
    </location>
</feature>
<dbReference type="eggNOG" id="COG1545">
    <property type="taxonomic scope" value="Bacteria"/>
</dbReference>
<dbReference type="InterPro" id="IPR002878">
    <property type="entry name" value="ChsH2_C"/>
</dbReference>
<accession>W0PGA2</accession>
<dbReference type="Pfam" id="PF12172">
    <property type="entry name" value="zf-ChsH2"/>
    <property type="match status" value="1"/>
</dbReference>
<dbReference type="PANTHER" id="PTHR34075">
    <property type="entry name" value="BLR3430 PROTEIN"/>
    <property type="match status" value="1"/>
</dbReference>
<dbReference type="Pfam" id="PF01796">
    <property type="entry name" value="OB_ChsH2_C"/>
    <property type="match status" value="1"/>
</dbReference>
<evidence type="ECO:0000259" key="1">
    <source>
        <dbReference type="Pfam" id="PF01796"/>
    </source>
</evidence>
<dbReference type="STRING" id="1247726.MIM_c20590"/>
<dbReference type="SUPFAM" id="SSF50249">
    <property type="entry name" value="Nucleic acid-binding proteins"/>
    <property type="match status" value="1"/>
</dbReference>
<evidence type="ECO:0000259" key="2">
    <source>
        <dbReference type="Pfam" id="PF12172"/>
    </source>
</evidence>
<dbReference type="HOGENOM" id="CLU_119412_1_2_4"/>
<reference evidence="3 4" key="1">
    <citation type="journal article" date="2014" name="Microbiology">
        <title>Unravelling the complete genome sequence of Advenella mimigardefordensis strain DPN7T and novel insights in the catabolism of the xenobiotic polythioester precursor 3,3'-dithiodipropionate.</title>
        <authorList>
            <person name="Wubbeler J.H."/>
            <person name="Hiessl S."/>
            <person name="Schuldes J."/>
            <person name="Thurmer A."/>
            <person name="Daniel R."/>
            <person name="Steinbuchel A."/>
        </authorList>
    </citation>
    <scope>NUCLEOTIDE SEQUENCE [LARGE SCALE GENOMIC DNA]</scope>
    <source>
        <strain evidence="4">DSM 17166 / LMG 22922 / DPN7</strain>
    </source>
</reference>
<name>W0PGA2_ADVMD</name>
<dbReference type="EMBL" id="CP003915">
    <property type="protein sequence ID" value="AHG64138.1"/>
    <property type="molecule type" value="Genomic_DNA"/>
</dbReference>
<dbReference type="InterPro" id="IPR012340">
    <property type="entry name" value="NA-bd_OB-fold"/>
</dbReference>
<organism evidence="3 4">
    <name type="scientific">Advenella mimigardefordensis (strain DSM 17166 / LMG 22922 / DPN7)</name>
    <dbReference type="NCBI Taxonomy" id="1247726"/>
    <lineage>
        <taxon>Bacteria</taxon>
        <taxon>Pseudomonadati</taxon>
        <taxon>Pseudomonadota</taxon>
        <taxon>Betaproteobacteria</taxon>
        <taxon>Burkholderiales</taxon>
        <taxon>Alcaligenaceae</taxon>
    </lineage>
</organism>
<dbReference type="KEGG" id="amim:MIM_c20590"/>
<dbReference type="PATRIC" id="fig|1247726.3.peg.2267"/>
<proteinExistence type="predicted"/>
<dbReference type="Gene3D" id="6.10.30.10">
    <property type="match status" value="1"/>
</dbReference>
<feature type="domain" description="ChsH2 C-terminal OB-fold" evidence="1">
    <location>
        <begin position="55"/>
        <end position="119"/>
    </location>
</feature>
<dbReference type="OrthoDB" id="5514845at2"/>
<dbReference type="PANTHER" id="PTHR34075:SF5">
    <property type="entry name" value="BLR3430 PROTEIN"/>
    <property type="match status" value="1"/>
</dbReference>
<protein>
    <recommendedName>
        <fullName evidence="5">Zn-ribbon domain-containing OB-fold protein</fullName>
    </recommendedName>
</protein>
<dbReference type="AlphaFoldDB" id="W0PGA2"/>
<dbReference type="InterPro" id="IPR052513">
    <property type="entry name" value="Thioester_dehydratase-like"/>
</dbReference>
<gene>
    <name evidence="3" type="ORF">MIM_c20590</name>
</gene>
<sequence length="136" mass="15230">MTLSLPKPVSNADSQVYWQGARDRKLLIRRCNSCGQMHFMPRFICPDCWSEDLEWVESRGAGSVYSFSVIHRAPTPVFAGQTPYVTAMIELDEGPRIVANILGQDALSVKIGDRVLVTFEDRGDGDLIPQFERVAN</sequence>
<evidence type="ECO:0008006" key="5">
    <source>
        <dbReference type="Google" id="ProtNLM"/>
    </source>
</evidence>
<dbReference type="Proteomes" id="UP000019095">
    <property type="component" value="Chromosome"/>
</dbReference>